<name>A0A177CQT5_9PLEO</name>
<evidence type="ECO:0000313" key="2">
    <source>
        <dbReference type="EMBL" id="OAG09139.1"/>
    </source>
</evidence>
<sequence length="108" mass="11324">MAARFVVAQVCAPALIPPTVSGRGCSGTKHGERPTLLTPLHCAPHDTGVIDAGILIAVLSRTPSSLARPQPDHRLRRRDARLPLAAGLAQEPHPSVPRAAQNIAAHTV</sequence>
<organism evidence="2 3">
    <name type="scientific">Paraphaeosphaeria sporulosa</name>
    <dbReference type="NCBI Taxonomy" id="1460663"/>
    <lineage>
        <taxon>Eukaryota</taxon>
        <taxon>Fungi</taxon>
        <taxon>Dikarya</taxon>
        <taxon>Ascomycota</taxon>
        <taxon>Pezizomycotina</taxon>
        <taxon>Dothideomycetes</taxon>
        <taxon>Pleosporomycetidae</taxon>
        <taxon>Pleosporales</taxon>
        <taxon>Massarineae</taxon>
        <taxon>Didymosphaeriaceae</taxon>
        <taxon>Paraphaeosphaeria</taxon>
    </lineage>
</organism>
<protein>
    <submittedName>
        <fullName evidence="2">Uncharacterized protein</fullName>
    </submittedName>
</protein>
<dbReference type="GeneID" id="28770351"/>
<dbReference type="Proteomes" id="UP000077069">
    <property type="component" value="Unassembled WGS sequence"/>
</dbReference>
<dbReference type="RefSeq" id="XP_018039504.1">
    <property type="nucleotide sequence ID" value="XM_018186865.1"/>
</dbReference>
<feature type="region of interest" description="Disordered" evidence="1">
    <location>
        <begin position="89"/>
        <end position="108"/>
    </location>
</feature>
<evidence type="ECO:0000256" key="1">
    <source>
        <dbReference type="SAM" id="MobiDB-lite"/>
    </source>
</evidence>
<reference evidence="2 3" key="1">
    <citation type="submission" date="2016-05" db="EMBL/GenBank/DDBJ databases">
        <title>Comparative analysis of secretome profiles of manganese(II)-oxidizing ascomycete fungi.</title>
        <authorList>
            <consortium name="DOE Joint Genome Institute"/>
            <person name="Zeiner C.A."/>
            <person name="Purvine S.O."/>
            <person name="Zink E.M."/>
            <person name="Wu S."/>
            <person name="Pasa-Tolic L."/>
            <person name="Chaput D.L."/>
            <person name="Haridas S."/>
            <person name="Grigoriev I.V."/>
            <person name="Santelli C.M."/>
            <person name="Hansel C.M."/>
        </authorList>
    </citation>
    <scope>NUCLEOTIDE SEQUENCE [LARGE SCALE GENOMIC DNA]</scope>
    <source>
        <strain evidence="2 3">AP3s5-JAC2a</strain>
    </source>
</reference>
<gene>
    <name evidence="2" type="ORF">CC84DRAFT_608293</name>
</gene>
<dbReference type="AlphaFoldDB" id="A0A177CQT5"/>
<dbReference type="EMBL" id="KV441550">
    <property type="protein sequence ID" value="OAG09139.1"/>
    <property type="molecule type" value="Genomic_DNA"/>
</dbReference>
<accession>A0A177CQT5</accession>
<dbReference type="InParanoid" id="A0A177CQT5"/>
<evidence type="ECO:0000313" key="3">
    <source>
        <dbReference type="Proteomes" id="UP000077069"/>
    </source>
</evidence>
<proteinExistence type="predicted"/>
<keyword evidence="3" id="KW-1185">Reference proteome</keyword>
<dbReference type="OrthoDB" id="10640198at2759"/>